<dbReference type="Pfam" id="PF25603">
    <property type="entry name" value="SPT23_MGA2_DBD"/>
    <property type="match status" value="1"/>
</dbReference>
<feature type="compositionally biased region" description="Low complexity" evidence="1">
    <location>
        <begin position="265"/>
        <end position="288"/>
    </location>
</feature>
<dbReference type="InterPro" id="IPR014756">
    <property type="entry name" value="Ig_E-set"/>
</dbReference>
<dbReference type="CDD" id="cd00102">
    <property type="entry name" value="IPT"/>
    <property type="match status" value="1"/>
</dbReference>
<feature type="region of interest" description="Disordered" evidence="1">
    <location>
        <begin position="249"/>
        <end position="328"/>
    </location>
</feature>
<dbReference type="Proteomes" id="UP000627934">
    <property type="component" value="Unassembled WGS sequence"/>
</dbReference>
<dbReference type="InterPro" id="IPR057962">
    <property type="entry name" value="SPT23_MGA2_DBD"/>
</dbReference>
<dbReference type="SUPFAM" id="SSF81296">
    <property type="entry name" value="E set domains"/>
    <property type="match status" value="1"/>
</dbReference>
<reference evidence="3" key="1">
    <citation type="submission" date="2016-08" db="EMBL/GenBank/DDBJ databases">
        <authorList>
            <person name="Yan J."/>
        </authorList>
    </citation>
    <scope>NUCLEOTIDE SEQUENCE</scope>
    <source>
        <strain evidence="3">CSS-01s</strain>
    </source>
</reference>
<proteinExistence type="predicted"/>
<dbReference type="Pfam" id="PF01833">
    <property type="entry name" value="TIG"/>
    <property type="match status" value="1"/>
</dbReference>
<dbReference type="SMART" id="SM00429">
    <property type="entry name" value="IPT"/>
    <property type="match status" value="1"/>
</dbReference>
<reference evidence="3" key="2">
    <citation type="journal article" date="2018" name="DNA Res.">
        <title>Comparative genome and transcriptome analyses reveal adaptations to opportunistic infections in woody plant degrading pathogens of Botryosphaeriaceae.</title>
        <authorList>
            <person name="Yan J.Y."/>
            <person name="Zhao W.S."/>
            <person name="Chen Z."/>
            <person name="Xing Q.K."/>
            <person name="Zhang W."/>
            <person name="Chethana K.W.T."/>
            <person name="Xue M.F."/>
            <person name="Xu J.P."/>
            <person name="Phillips A.J.L."/>
            <person name="Wang Y."/>
            <person name="Liu J.H."/>
            <person name="Liu M."/>
            <person name="Zhou Y."/>
            <person name="Jayawardena R.S."/>
            <person name="Manawasinghe I.S."/>
            <person name="Huang J.B."/>
            <person name="Qiao G.H."/>
            <person name="Fu C.Y."/>
            <person name="Guo F.F."/>
            <person name="Dissanayake A.J."/>
            <person name="Peng Y.L."/>
            <person name="Hyde K.D."/>
            <person name="Li X.H."/>
        </authorList>
    </citation>
    <scope>NUCLEOTIDE SEQUENCE</scope>
    <source>
        <strain evidence="3">CSS-01s</strain>
    </source>
</reference>
<name>A0A8H7IT57_9PEZI</name>
<evidence type="ECO:0000259" key="2">
    <source>
        <dbReference type="SMART" id="SM00429"/>
    </source>
</evidence>
<gene>
    <name evidence="3" type="ORF">BFW01_g1821</name>
</gene>
<accession>A0A8H7IT57</accession>
<dbReference type="AlphaFoldDB" id="A0A8H7IT57"/>
<protein>
    <submittedName>
        <fullName evidence="3">Membrane-tethered transcription factor (SPT23)</fullName>
    </submittedName>
</protein>
<dbReference type="InterPro" id="IPR013783">
    <property type="entry name" value="Ig-like_fold"/>
</dbReference>
<dbReference type="EMBL" id="MDYX01000047">
    <property type="protein sequence ID" value="KAF9630949.1"/>
    <property type="molecule type" value="Genomic_DNA"/>
</dbReference>
<comment type="caution">
    <text evidence="3">The sequence shown here is derived from an EMBL/GenBank/DDBJ whole genome shotgun (WGS) entry which is preliminary data.</text>
</comment>
<evidence type="ECO:0000313" key="3">
    <source>
        <dbReference type="EMBL" id="KAF9630949.1"/>
    </source>
</evidence>
<evidence type="ECO:0000313" key="4">
    <source>
        <dbReference type="Proteomes" id="UP000627934"/>
    </source>
</evidence>
<dbReference type="InterPro" id="IPR002909">
    <property type="entry name" value="IPT_dom"/>
</dbReference>
<sequence length="449" mass="50544">MNMDTSPINFLPSPENDFPFPFAEECPDDVFQPFWTPPTHWQLPELHVHHNVNTSRVENQIWVQLTLTPLPEGATKLHLQRNTIGRPKLLAKDEHRVKSPNTLELHTFLVRGSAMKDKDTRMRALEEASRRIREPHRQETHALPTEAGGEVRICDRCMFRERKRASRKIRVDKGQESWAEDEEDRVVVFNDSEYMRWEQPSSLGAAEGAMQVELRMRIACYCRHHKEQVGFCVIFTIADHKGNQIAQRMTSPILVTDRHKSVNRMSSSPSTTTMPDSSGGSSWDLSPSTDSQAIPHEPWPSAPAMRKPKRLKTSSSDHAHDEGSLKDTNSQIQALMSSTGPPQLPLLIESQKPMQSQERSPRIYKIVPPRSPKHGGCEVVCLGENFDRNVQISFGGNLALTTTFWNSQTVVCLVPPSSFAGLVPASIHSTSSELSGYSPSMAFMYVDSS</sequence>
<evidence type="ECO:0000256" key="1">
    <source>
        <dbReference type="SAM" id="MobiDB-lite"/>
    </source>
</evidence>
<dbReference type="Gene3D" id="2.60.40.10">
    <property type="entry name" value="Immunoglobulins"/>
    <property type="match status" value="1"/>
</dbReference>
<feature type="compositionally biased region" description="Basic and acidic residues" evidence="1">
    <location>
        <begin position="315"/>
        <end position="325"/>
    </location>
</feature>
<feature type="domain" description="IPT/TIG" evidence="2">
    <location>
        <begin position="360"/>
        <end position="446"/>
    </location>
</feature>
<organism evidence="3 4">
    <name type="scientific">Lasiodiplodia theobromae</name>
    <dbReference type="NCBI Taxonomy" id="45133"/>
    <lineage>
        <taxon>Eukaryota</taxon>
        <taxon>Fungi</taxon>
        <taxon>Dikarya</taxon>
        <taxon>Ascomycota</taxon>
        <taxon>Pezizomycotina</taxon>
        <taxon>Dothideomycetes</taxon>
        <taxon>Dothideomycetes incertae sedis</taxon>
        <taxon>Botryosphaeriales</taxon>
        <taxon>Botryosphaeriaceae</taxon>
        <taxon>Lasiodiplodia</taxon>
    </lineage>
</organism>